<dbReference type="EMBL" id="CP002505">
    <property type="protein sequence ID" value="ADW72316.1"/>
    <property type="molecule type" value="Genomic_DNA"/>
</dbReference>
<reference evidence="1 3" key="2">
    <citation type="journal article" date="2012" name="J. Bacteriol.">
        <title>Complete Genome Sequence of Rahnella sp. Strain Y9602, a Gammaproteobacterium Isolate from Metal- and Radionuclide-Contaminated Soil.</title>
        <authorList>
            <person name="Martinez R.J."/>
            <person name="Bruce D."/>
            <person name="Detter C."/>
            <person name="Goodwin L.A."/>
            <person name="Han J."/>
            <person name="Han C.S."/>
            <person name="Held B."/>
            <person name="Land M.L."/>
            <person name="Mikhailova N."/>
            <person name="Nolan M."/>
            <person name="Pennacchio L."/>
            <person name="Pitluck S."/>
            <person name="Tapia R."/>
            <person name="Woyke T."/>
            <person name="Sobecky P.A."/>
        </authorList>
    </citation>
    <scope>NUCLEOTIDE SEQUENCE [LARGE SCALE GENOMIC DNA]</scope>
    <source>
        <strain evidence="1 3">Y9602</strain>
    </source>
</reference>
<protein>
    <recommendedName>
        <fullName evidence="5">Hydroxymethyltransferase</fullName>
    </recommendedName>
</protein>
<accession>A0A0H3F548</accession>
<evidence type="ECO:0000313" key="2">
    <source>
        <dbReference type="EMBL" id="MFD3222451.1"/>
    </source>
</evidence>
<reference evidence="3" key="1">
    <citation type="submission" date="2011-01" db="EMBL/GenBank/DDBJ databases">
        <title>Complete sequence of chromosome of Rahnella sp. Y9602.</title>
        <authorList>
            <consortium name="US DOE Joint Genome Institute"/>
            <person name="Lucas S."/>
            <person name="Copeland A."/>
            <person name="Lapidus A."/>
            <person name="Cheng J.-F."/>
            <person name="Goodwin L."/>
            <person name="Pitluck S."/>
            <person name="Lu M."/>
            <person name="Detter J.C."/>
            <person name="Han C."/>
            <person name="Tapia R."/>
            <person name="Land M."/>
            <person name="Hauser L."/>
            <person name="Kyrpides N."/>
            <person name="Ivanova N."/>
            <person name="Ovchinnikova G."/>
            <person name="Pagani I."/>
            <person name="Sobecky P.A."/>
            <person name="Martinez R.J."/>
            <person name="Woyke T."/>
        </authorList>
    </citation>
    <scope>NUCLEOTIDE SEQUENCE [LARGE SCALE GENOMIC DNA]</scope>
    <source>
        <strain evidence="3">Y9602</strain>
    </source>
</reference>
<reference evidence="2 4" key="3">
    <citation type="submission" date="2024-09" db="EMBL/GenBank/DDBJ databases">
        <title>Genomes of Rahnella.</title>
        <authorList>
            <person name="Mnguni F.C."/>
            <person name="Shin G.Y."/>
            <person name="Coutinho T."/>
        </authorList>
    </citation>
    <scope>NUCLEOTIDE SEQUENCE [LARGE SCALE GENOMIC DNA]</scope>
    <source>
        <strain evidence="2 4">20WA0057</strain>
    </source>
</reference>
<evidence type="ECO:0000313" key="1">
    <source>
        <dbReference type="EMBL" id="ADW72316.1"/>
    </source>
</evidence>
<dbReference type="KEGG" id="rah:Rahaq_0689"/>
<dbReference type="HOGENOM" id="CLU_325381_0_0_6"/>
<organism evidence="1 3">
    <name type="scientific">Rahnella sp. (strain Y9602)</name>
    <dbReference type="NCBI Taxonomy" id="2703885"/>
    <lineage>
        <taxon>Bacteria</taxon>
        <taxon>Pseudomonadati</taxon>
        <taxon>Pseudomonadota</taxon>
        <taxon>Gammaproteobacteria</taxon>
        <taxon>Enterobacterales</taxon>
        <taxon>Yersiniaceae</taxon>
        <taxon>Rahnella</taxon>
    </lineage>
</organism>
<name>A0A0H3F548_RAHSY</name>
<evidence type="ECO:0000313" key="3">
    <source>
        <dbReference type="Proteomes" id="UP000007257"/>
    </source>
</evidence>
<proteinExistence type="predicted"/>
<evidence type="ECO:0008006" key="5">
    <source>
        <dbReference type="Google" id="ProtNLM"/>
    </source>
</evidence>
<dbReference type="Proteomes" id="UP000007257">
    <property type="component" value="Chromosome"/>
</dbReference>
<keyword evidence="4" id="KW-1185">Reference proteome</keyword>
<dbReference type="AlphaFoldDB" id="A0A0H3F548"/>
<gene>
    <name evidence="1" type="ordered locus">Rahaq_0689</name>
    <name evidence="2" type="ORF">ACFPK4_02810</name>
</gene>
<dbReference type="RefSeq" id="WP_013574021.1">
    <property type="nucleotide sequence ID" value="NC_015061.1"/>
</dbReference>
<dbReference type="OrthoDB" id="1153097at2"/>
<dbReference type="EMBL" id="JBHUCJ010000003">
    <property type="protein sequence ID" value="MFD3222451.1"/>
    <property type="molecule type" value="Genomic_DNA"/>
</dbReference>
<dbReference type="eggNOG" id="COG3979">
    <property type="taxonomic scope" value="Bacteria"/>
</dbReference>
<dbReference type="Proteomes" id="UP001598201">
    <property type="component" value="Unassembled WGS sequence"/>
</dbReference>
<sequence length="886" mass="96679">MQLQFKLNMINDAWYPTLDLNEIKSTSGGAVDIKEKLVIVFSAPGKITAGDINVETNPWKPLGTKVESTEVGGGIFDVKVTIEPTDGQPVGDAIQKIHMGLNVSSADSPAWSDFRETFALAADEEPGVTGELSVSCPPLPAGLTNAALELRLVRGDKTLRVLPEFGHVSKFSVNAGNYSVFAAELSTEDGTVRVPVNLGQTEITIDKGRTTSLAVTFGAVDRSTTIDVALNFSGIAGLRDEELTLICSENGTDKLSLPVRSGQQYRLEHLPATGRFEIRIADLRLNNIHYLFDDYDGQFDGQYHSINFTQAQVSQRGDSQPNAAKLTVSVKAESAVSKSISLRLTDNSATPRQYRFDAIAAQNGSIEQPVLVVPGSYTVVSGTFIHNGIVHYVDVSPQPLLVSANAPAQLNVTIVKGANLHVKGFPEFLTFGACANMVPTNVDDFAAARVSSIFKYSGDDGMGDAGDYLSPSKEPTLQIIKMARDVSAKLNEPVLPLMVSYTCNLSLGDVPNIIADPVRHKFSFANFIQSLQMAQSQQDAEHPVPAGYIVNPDYLGECQKYGFLPTYEIPVRQPLSEALAHHNVNVQVPAGITNTLKGYIRAVNWLTRVVAPDVVLGWQVNLWGVAGSQWIYKDFVYDDVFDAADGQHKKMTVDPFTAGRLTAQYALLVGVFDDIEYIRADGSPDVAKGADFMAADRYEADDFTIRSYANGYCYSPYEWERTFDFCASLSRHLRQPVLPWQIPASHLPTSADEVNADFNTQNWGSGGSYLMGHSEIGASVDAIHERLLPLKFDAAYASMMGHDTRELFSRHSWDLSTPKYLDFPSRGIFHVHLGGGATTGVISGVGDASSWMRNKLKAYRDNPVKFEESSTLKSGSQWRSKTPSVK</sequence>
<evidence type="ECO:0000313" key="4">
    <source>
        <dbReference type="Proteomes" id="UP001598201"/>
    </source>
</evidence>